<protein>
    <recommendedName>
        <fullName evidence="10">Ribosomal protein uS12 methylthiotransferase RimO</fullName>
        <shortName evidence="10">uS12 MTTase</shortName>
        <shortName evidence="10">uS12 methylthiotransferase</shortName>
        <ecNumber evidence="10">2.8.4.4</ecNumber>
    </recommendedName>
    <alternativeName>
        <fullName evidence="10">Ribosomal protein uS12 (aspartate-C(3))-methylthiotransferase</fullName>
    </alternativeName>
    <alternativeName>
        <fullName evidence="10">Ribosome maturation factor RimO</fullName>
    </alternativeName>
</protein>
<evidence type="ECO:0000313" key="14">
    <source>
        <dbReference type="EMBL" id="BCI59509.1"/>
    </source>
</evidence>
<evidence type="ECO:0000256" key="5">
    <source>
        <dbReference type="ARBA" id="ARBA00022691"/>
    </source>
</evidence>
<dbReference type="FunFam" id="3.80.30.20:FF:000001">
    <property type="entry name" value="tRNA-2-methylthio-N(6)-dimethylallyladenosine synthase 2"/>
    <property type="match status" value="1"/>
</dbReference>
<dbReference type="PROSITE" id="PS51449">
    <property type="entry name" value="MTTASE_N"/>
    <property type="match status" value="1"/>
</dbReference>
<dbReference type="InterPro" id="IPR006638">
    <property type="entry name" value="Elp3/MiaA/NifB-like_rSAM"/>
</dbReference>
<evidence type="ECO:0000256" key="7">
    <source>
        <dbReference type="ARBA" id="ARBA00023004"/>
    </source>
</evidence>
<dbReference type="EC" id="2.8.4.4" evidence="10"/>
<dbReference type="SFLD" id="SFLDS00029">
    <property type="entry name" value="Radical_SAM"/>
    <property type="match status" value="1"/>
</dbReference>
<keyword evidence="14" id="KW-0689">Ribosomal protein</keyword>
<comment type="subcellular location">
    <subcellularLocation>
        <location evidence="10">Cytoplasm</location>
    </subcellularLocation>
</comment>
<reference evidence="15" key="1">
    <citation type="submission" date="2020-07" db="EMBL/GenBank/DDBJ databases">
        <title>Complete genome sequencing of Clostridia bacterium strain 12CBH8.</title>
        <authorList>
            <person name="Sakamoto M."/>
            <person name="Murakami T."/>
            <person name="Mori H."/>
        </authorList>
    </citation>
    <scope>NUCLEOTIDE SEQUENCE [LARGE SCALE GENOMIC DNA]</scope>
    <source>
        <strain evidence="15">12CBH8</strain>
    </source>
</reference>
<evidence type="ECO:0000256" key="6">
    <source>
        <dbReference type="ARBA" id="ARBA00022723"/>
    </source>
</evidence>
<evidence type="ECO:0000256" key="2">
    <source>
        <dbReference type="ARBA" id="ARBA00022485"/>
    </source>
</evidence>
<evidence type="ECO:0000256" key="4">
    <source>
        <dbReference type="ARBA" id="ARBA00022679"/>
    </source>
</evidence>
<keyword evidence="14" id="KW-0687">Ribonucleoprotein</keyword>
<keyword evidence="5 10" id="KW-0949">S-adenosyl-L-methionine</keyword>
<evidence type="ECO:0000256" key="3">
    <source>
        <dbReference type="ARBA" id="ARBA00022490"/>
    </source>
</evidence>
<dbReference type="GO" id="GO:0035599">
    <property type="term" value="F:aspartic acid methylthiotransferase activity"/>
    <property type="evidence" value="ECO:0007669"/>
    <property type="project" value="TreeGrafter"/>
</dbReference>
<dbReference type="EMBL" id="AP023321">
    <property type="protein sequence ID" value="BCI59509.1"/>
    <property type="molecule type" value="Genomic_DNA"/>
</dbReference>
<feature type="binding site" evidence="10">
    <location>
        <position position="163"/>
    </location>
    <ligand>
        <name>[4Fe-4S] cluster</name>
        <dbReference type="ChEBI" id="CHEBI:49883"/>
        <label>2</label>
        <note>4Fe-4S-S-AdoMet</note>
    </ligand>
</feature>
<dbReference type="InterPro" id="IPR038135">
    <property type="entry name" value="Methylthiotransferase_N_sf"/>
</dbReference>
<dbReference type="InterPro" id="IPR007197">
    <property type="entry name" value="rSAM"/>
</dbReference>
<dbReference type="SFLD" id="SFLDG01061">
    <property type="entry name" value="methylthiotransferase"/>
    <property type="match status" value="1"/>
</dbReference>
<sequence length="446" mass="49728">MAIKVGMVSLGCPKNQVDGEMMLAALSGEGFAITNDASEADVILVNTCGFIDDAKKESIETILEMAEYKKTGRLRALVVTGCLAERYQKEVLDEMPEVDAVLGIGSNGKIAQSIREVLENGEKMTCFPPKSCMPLTGERTLTTPPYTAYLRVADGCSNCCTYCAIPMIRGPFRSRPMEEILEEARKLAQDGVKELVVIAQDTSRYGLDLYDTLMLPELLKQLCQIDGVRWIRVLYAYPDTITPELLEVMAQEPKVCNYLDLPLQHASKDVLKAMNRRGDQQSLLHLVRTLRDKVEDIALRTTLIAGFPGETEEQFAELAEFVKEAQFDHLGCFAYSPEEDTIAAALENQVEDEVKQRRQEIIMEEQSLISSSRLEKQVGKRETVLVEKKGERPGLYVGRTQRQAPEIDGVVLFTAKQPLLPGQFVEVELTGHTDYDLKGHLVSAEQ</sequence>
<dbReference type="InterPro" id="IPR002792">
    <property type="entry name" value="TRAM_dom"/>
</dbReference>
<feature type="binding site" evidence="10">
    <location>
        <position position="12"/>
    </location>
    <ligand>
        <name>[4Fe-4S] cluster</name>
        <dbReference type="ChEBI" id="CHEBI:49883"/>
        <label>1</label>
    </ligand>
</feature>
<feature type="domain" description="Radical SAM core" evidence="13">
    <location>
        <begin position="142"/>
        <end position="373"/>
    </location>
</feature>
<comment type="function">
    <text evidence="1">Catalyzes the methylthiolation of N6-(dimethylallyl)adenosine (i(6)A), leading to the formation of 2-methylthio-N6-(dimethylallyl)adenosine (ms(2)i(6)A) at position 37 in tRNAs that read codons beginning with uridine.</text>
</comment>
<dbReference type="HAMAP" id="MF_01865">
    <property type="entry name" value="MTTase_RimO"/>
    <property type="match status" value="1"/>
</dbReference>
<dbReference type="InterPro" id="IPR005840">
    <property type="entry name" value="Ribosomal_uS12_MeSTrfase_RimO"/>
</dbReference>
<feature type="binding site" evidence="10">
    <location>
        <position position="82"/>
    </location>
    <ligand>
        <name>[4Fe-4S] cluster</name>
        <dbReference type="ChEBI" id="CHEBI:49883"/>
        <label>1</label>
    </ligand>
</feature>
<dbReference type="InterPro" id="IPR023404">
    <property type="entry name" value="rSAM_horseshoe"/>
</dbReference>
<accession>A0A7I8D257</accession>
<comment type="catalytic activity">
    <reaction evidence="9">
        <text>N(6)-dimethylallyladenosine(37) in tRNA + (sulfur carrier)-SH + AH2 + 2 S-adenosyl-L-methionine = 2-methylsulfanyl-N(6)-dimethylallyladenosine(37) in tRNA + (sulfur carrier)-H + 5'-deoxyadenosine + L-methionine + A + S-adenosyl-L-homocysteine + 2 H(+)</text>
        <dbReference type="Rhea" id="RHEA:37067"/>
        <dbReference type="Rhea" id="RHEA-COMP:10375"/>
        <dbReference type="Rhea" id="RHEA-COMP:10376"/>
        <dbReference type="Rhea" id="RHEA-COMP:14737"/>
        <dbReference type="Rhea" id="RHEA-COMP:14739"/>
        <dbReference type="ChEBI" id="CHEBI:13193"/>
        <dbReference type="ChEBI" id="CHEBI:15378"/>
        <dbReference type="ChEBI" id="CHEBI:17319"/>
        <dbReference type="ChEBI" id="CHEBI:17499"/>
        <dbReference type="ChEBI" id="CHEBI:29917"/>
        <dbReference type="ChEBI" id="CHEBI:57844"/>
        <dbReference type="ChEBI" id="CHEBI:57856"/>
        <dbReference type="ChEBI" id="CHEBI:59789"/>
        <dbReference type="ChEBI" id="CHEBI:64428"/>
        <dbReference type="ChEBI" id="CHEBI:74415"/>
        <dbReference type="ChEBI" id="CHEBI:74417"/>
        <dbReference type="EC" id="2.8.4.3"/>
    </reaction>
</comment>
<gene>
    <name evidence="10 14" type="primary">rimO</name>
    <name evidence="14" type="ORF">C12CBH8_01480</name>
</gene>
<evidence type="ECO:0000313" key="15">
    <source>
        <dbReference type="Proteomes" id="UP000593890"/>
    </source>
</evidence>
<dbReference type="AlphaFoldDB" id="A0A7I8D257"/>
<feature type="binding site" evidence="10">
    <location>
        <position position="156"/>
    </location>
    <ligand>
        <name>[4Fe-4S] cluster</name>
        <dbReference type="ChEBI" id="CHEBI:49883"/>
        <label>2</label>
        <note>4Fe-4S-S-AdoMet</note>
    </ligand>
</feature>
<dbReference type="InterPro" id="IPR012340">
    <property type="entry name" value="NA-bd_OB-fold"/>
</dbReference>
<dbReference type="PROSITE" id="PS51918">
    <property type="entry name" value="RADICAL_SAM"/>
    <property type="match status" value="1"/>
</dbReference>
<proteinExistence type="inferred from homology"/>
<evidence type="ECO:0000256" key="10">
    <source>
        <dbReference type="HAMAP-Rule" id="MF_01865"/>
    </source>
</evidence>
<dbReference type="Gene3D" id="2.40.50.140">
    <property type="entry name" value="Nucleic acid-binding proteins"/>
    <property type="match status" value="1"/>
</dbReference>
<dbReference type="GO" id="GO:0005840">
    <property type="term" value="C:ribosome"/>
    <property type="evidence" value="ECO:0007669"/>
    <property type="project" value="UniProtKB-KW"/>
</dbReference>
<feature type="binding site" evidence="10">
    <location>
        <position position="160"/>
    </location>
    <ligand>
        <name>[4Fe-4S] cluster</name>
        <dbReference type="ChEBI" id="CHEBI:49883"/>
        <label>2</label>
        <note>4Fe-4S-S-AdoMet</note>
    </ligand>
</feature>
<dbReference type="RefSeq" id="WP_090264002.1">
    <property type="nucleotide sequence ID" value="NZ_AP023321.1"/>
</dbReference>
<dbReference type="GO" id="GO:0051539">
    <property type="term" value="F:4 iron, 4 sulfur cluster binding"/>
    <property type="evidence" value="ECO:0007669"/>
    <property type="project" value="UniProtKB-UniRule"/>
</dbReference>
<evidence type="ECO:0000256" key="9">
    <source>
        <dbReference type="ARBA" id="ARBA00051425"/>
    </source>
</evidence>
<feature type="domain" description="MTTase N-terminal" evidence="12">
    <location>
        <begin position="3"/>
        <end position="119"/>
    </location>
</feature>
<dbReference type="GO" id="GO:0046872">
    <property type="term" value="F:metal ion binding"/>
    <property type="evidence" value="ECO:0007669"/>
    <property type="project" value="UniProtKB-KW"/>
</dbReference>
<dbReference type="PROSITE" id="PS01278">
    <property type="entry name" value="MTTASE_RADICAL"/>
    <property type="match status" value="1"/>
</dbReference>
<dbReference type="GO" id="GO:0035597">
    <property type="term" value="F:tRNA-2-methylthio-N(6)-dimethylallyladenosine(37) synthase activity"/>
    <property type="evidence" value="ECO:0007669"/>
    <property type="project" value="UniProtKB-EC"/>
</dbReference>
<dbReference type="Gene3D" id="3.80.30.20">
    <property type="entry name" value="tm_1862 like domain"/>
    <property type="match status" value="1"/>
</dbReference>
<evidence type="ECO:0000259" key="11">
    <source>
        <dbReference type="PROSITE" id="PS50926"/>
    </source>
</evidence>
<evidence type="ECO:0000256" key="8">
    <source>
        <dbReference type="ARBA" id="ARBA00023014"/>
    </source>
</evidence>
<dbReference type="PANTHER" id="PTHR43837">
    <property type="entry name" value="RIBOSOMAL PROTEIN S12 METHYLTHIOTRANSFERASE RIMO"/>
    <property type="match status" value="1"/>
</dbReference>
<dbReference type="InterPro" id="IPR020612">
    <property type="entry name" value="Methylthiotransferase_CS"/>
</dbReference>
<feature type="domain" description="TRAM" evidence="11">
    <location>
        <begin position="375"/>
        <end position="443"/>
    </location>
</feature>
<keyword evidence="8 10" id="KW-0411">Iron-sulfur</keyword>
<dbReference type="Proteomes" id="UP000593890">
    <property type="component" value="Chromosome"/>
</dbReference>
<dbReference type="InterPro" id="IPR058240">
    <property type="entry name" value="rSAM_sf"/>
</dbReference>
<keyword evidence="6 10" id="KW-0479">Metal-binding</keyword>
<keyword evidence="4 10" id="KW-0808">Transferase</keyword>
<comment type="cofactor">
    <cofactor evidence="10">
        <name>[4Fe-4S] cluster</name>
        <dbReference type="ChEBI" id="CHEBI:49883"/>
    </cofactor>
    <text evidence="10">Binds 2 [4Fe-4S] clusters. One cluster is coordinated with 3 cysteines and an exchangeable S-adenosyl-L-methionine.</text>
</comment>
<dbReference type="SFLD" id="SFLDF00274">
    <property type="entry name" value="ribosomal_protein_S12_methylth"/>
    <property type="match status" value="1"/>
</dbReference>
<dbReference type="FunFam" id="3.40.50.12160:FF:000003">
    <property type="entry name" value="CDK5 regulatory subunit-associated protein 1"/>
    <property type="match status" value="1"/>
</dbReference>
<evidence type="ECO:0000259" key="13">
    <source>
        <dbReference type="PROSITE" id="PS51918"/>
    </source>
</evidence>
<dbReference type="PANTHER" id="PTHR43837:SF1">
    <property type="entry name" value="RIBOSOMAL PROTEIN US12 METHYLTHIOTRANSFERASE RIMO"/>
    <property type="match status" value="1"/>
</dbReference>
<dbReference type="NCBIfam" id="TIGR01125">
    <property type="entry name" value="30S ribosomal protein S12 methylthiotransferase RimO"/>
    <property type="match status" value="1"/>
</dbReference>
<name>A0A7I8D257_9FIRM</name>
<dbReference type="Gene3D" id="3.40.50.12160">
    <property type="entry name" value="Methylthiotransferase, N-terminal domain"/>
    <property type="match status" value="1"/>
</dbReference>
<keyword evidence="7 10" id="KW-0408">Iron</keyword>
<keyword evidence="3 10" id="KW-0963">Cytoplasm</keyword>
<dbReference type="Pfam" id="PF04055">
    <property type="entry name" value="Radical_SAM"/>
    <property type="match status" value="1"/>
</dbReference>
<dbReference type="SUPFAM" id="SSF102114">
    <property type="entry name" value="Radical SAM enzymes"/>
    <property type="match status" value="1"/>
</dbReference>
<feature type="binding site" evidence="10">
    <location>
        <position position="48"/>
    </location>
    <ligand>
        <name>[4Fe-4S] cluster</name>
        <dbReference type="ChEBI" id="CHEBI:49883"/>
        <label>1</label>
    </ligand>
</feature>
<dbReference type="Pfam" id="PF18693">
    <property type="entry name" value="TRAM_2"/>
    <property type="match status" value="1"/>
</dbReference>
<dbReference type="InterPro" id="IPR013848">
    <property type="entry name" value="Methylthiotransferase_N"/>
</dbReference>
<dbReference type="GO" id="GO:0103039">
    <property type="term" value="F:protein methylthiotransferase activity"/>
    <property type="evidence" value="ECO:0007669"/>
    <property type="project" value="UniProtKB-EC"/>
</dbReference>
<keyword evidence="15" id="KW-1185">Reference proteome</keyword>
<dbReference type="SFLD" id="SFLDG01082">
    <property type="entry name" value="B12-binding_domain_containing"/>
    <property type="match status" value="1"/>
</dbReference>
<dbReference type="Pfam" id="PF00919">
    <property type="entry name" value="UPF0004"/>
    <property type="match status" value="1"/>
</dbReference>
<dbReference type="NCBIfam" id="TIGR00089">
    <property type="entry name" value="MiaB/RimO family radical SAM methylthiotransferase"/>
    <property type="match status" value="1"/>
</dbReference>
<keyword evidence="2 10" id="KW-0004">4Fe-4S</keyword>
<comment type="function">
    <text evidence="10">Catalyzes the methylthiolation of an aspartic acid residue of ribosomal protein uS12.</text>
</comment>
<comment type="similarity">
    <text evidence="10">Belongs to the methylthiotransferase family. RimO subfamily.</text>
</comment>
<dbReference type="SMART" id="SM00729">
    <property type="entry name" value="Elp3"/>
    <property type="match status" value="1"/>
</dbReference>
<evidence type="ECO:0000256" key="1">
    <source>
        <dbReference type="ARBA" id="ARBA00003234"/>
    </source>
</evidence>
<organism evidence="14 15">
    <name type="scientific">Solibaculum mannosilyticum</name>
    <dbReference type="NCBI Taxonomy" id="2780922"/>
    <lineage>
        <taxon>Bacteria</taxon>
        <taxon>Bacillati</taxon>
        <taxon>Bacillota</taxon>
        <taxon>Clostridia</taxon>
        <taxon>Eubacteriales</taxon>
        <taxon>Oscillospiraceae</taxon>
        <taxon>Solibaculum</taxon>
    </lineage>
</organism>
<dbReference type="KEGG" id="sman:C12CBH8_01480"/>
<dbReference type="InterPro" id="IPR005839">
    <property type="entry name" value="Methylthiotransferase"/>
</dbReference>
<evidence type="ECO:0000259" key="12">
    <source>
        <dbReference type="PROSITE" id="PS51449"/>
    </source>
</evidence>
<comment type="catalytic activity">
    <reaction evidence="10">
        <text>L-aspartate(89)-[ribosomal protein uS12]-hydrogen + (sulfur carrier)-SH + AH2 + 2 S-adenosyl-L-methionine = 3-methylsulfanyl-L-aspartate(89)-[ribosomal protein uS12]-hydrogen + (sulfur carrier)-H + 5'-deoxyadenosine + L-methionine + A + S-adenosyl-L-homocysteine + 2 H(+)</text>
        <dbReference type="Rhea" id="RHEA:37087"/>
        <dbReference type="Rhea" id="RHEA-COMP:10460"/>
        <dbReference type="Rhea" id="RHEA-COMP:10461"/>
        <dbReference type="Rhea" id="RHEA-COMP:14737"/>
        <dbReference type="Rhea" id="RHEA-COMP:14739"/>
        <dbReference type="ChEBI" id="CHEBI:13193"/>
        <dbReference type="ChEBI" id="CHEBI:15378"/>
        <dbReference type="ChEBI" id="CHEBI:17319"/>
        <dbReference type="ChEBI" id="CHEBI:17499"/>
        <dbReference type="ChEBI" id="CHEBI:29917"/>
        <dbReference type="ChEBI" id="CHEBI:29961"/>
        <dbReference type="ChEBI" id="CHEBI:57844"/>
        <dbReference type="ChEBI" id="CHEBI:57856"/>
        <dbReference type="ChEBI" id="CHEBI:59789"/>
        <dbReference type="ChEBI" id="CHEBI:64428"/>
        <dbReference type="ChEBI" id="CHEBI:73599"/>
        <dbReference type="EC" id="2.8.4.4"/>
    </reaction>
</comment>
<dbReference type="GO" id="GO:0005829">
    <property type="term" value="C:cytosol"/>
    <property type="evidence" value="ECO:0007669"/>
    <property type="project" value="TreeGrafter"/>
</dbReference>
<dbReference type="PROSITE" id="PS50926">
    <property type="entry name" value="TRAM"/>
    <property type="match status" value="1"/>
</dbReference>
<dbReference type="CDD" id="cd01335">
    <property type="entry name" value="Radical_SAM"/>
    <property type="match status" value="1"/>
</dbReference>